<name>A0A8B2NYP3_9HYPH</name>
<dbReference type="PROSITE" id="PS50893">
    <property type="entry name" value="ABC_TRANSPORTER_2"/>
    <property type="match status" value="1"/>
</dbReference>
<keyword evidence="8" id="KW-1185">Reference proteome</keyword>
<dbReference type="EMBL" id="QHHQ01000002">
    <property type="protein sequence ID" value="RAI01720.1"/>
    <property type="molecule type" value="Genomic_DNA"/>
</dbReference>
<dbReference type="InterPro" id="IPR050319">
    <property type="entry name" value="ABC_transp_ATP-bind"/>
</dbReference>
<dbReference type="CDD" id="cd03257">
    <property type="entry name" value="ABC_NikE_OppD_transporters"/>
    <property type="match status" value="1"/>
</dbReference>
<keyword evidence="4 7" id="KW-0067">ATP-binding</keyword>
<dbReference type="PANTHER" id="PTHR43776:SF7">
    <property type="entry name" value="D,D-DIPEPTIDE TRANSPORT ATP-BINDING PROTEIN DDPF-RELATED"/>
    <property type="match status" value="1"/>
</dbReference>
<evidence type="ECO:0000256" key="2">
    <source>
        <dbReference type="ARBA" id="ARBA00022448"/>
    </source>
</evidence>
<dbReference type="Pfam" id="PF00005">
    <property type="entry name" value="ABC_tran"/>
    <property type="match status" value="1"/>
</dbReference>
<dbReference type="InterPro" id="IPR027417">
    <property type="entry name" value="P-loop_NTPase"/>
</dbReference>
<dbReference type="GO" id="GO:0005524">
    <property type="term" value="F:ATP binding"/>
    <property type="evidence" value="ECO:0007669"/>
    <property type="project" value="UniProtKB-KW"/>
</dbReference>
<proteinExistence type="inferred from homology"/>
<dbReference type="GO" id="GO:0016887">
    <property type="term" value="F:ATP hydrolysis activity"/>
    <property type="evidence" value="ECO:0007669"/>
    <property type="project" value="InterPro"/>
</dbReference>
<feature type="region of interest" description="Disordered" evidence="5">
    <location>
        <begin position="1"/>
        <end position="28"/>
    </location>
</feature>
<feature type="domain" description="ABC transporter" evidence="6">
    <location>
        <begin position="44"/>
        <end position="291"/>
    </location>
</feature>
<dbReference type="AlphaFoldDB" id="A0A8B2NYP3"/>
<organism evidence="7 8">
    <name type="scientific">Acuticoccus sediminis</name>
    <dbReference type="NCBI Taxonomy" id="2184697"/>
    <lineage>
        <taxon>Bacteria</taxon>
        <taxon>Pseudomonadati</taxon>
        <taxon>Pseudomonadota</taxon>
        <taxon>Alphaproteobacteria</taxon>
        <taxon>Hyphomicrobiales</taxon>
        <taxon>Amorphaceae</taxon>
        <taxon>Acuticoccus</taxon>
    </lineage>
</organism>
<reference evidence="7 8" key="1">
    <citation type="submission" date="2018-05" db="EMBL/GenBank/DDBJ databases">
        <title>Acuticoccus sediminis sp. nov., isolated from deep-sea sediment of Indian Ocean.</title>
        <authorList>
            <person name="Liu X."/>
            <person name="Lai Q."/>
            <person name="Du Y."/>
            <person name="Sun F."/>
            <person name="Zhang X."/>
            <person name="Wang S."/>
            <person name="Shao Z."/>
        </authorList>
    </citation>
    <scope>NUCLEOTIDE SEQUENCE [LARGE SCALE GENOMIC DNA]</scope>
    <source>
        <strain evidence="7 8">PTG4-2</strain>
    </source>
</reference>
<evidence type="ECO:0000256" key="3">
    <source>
        <dbReference type="ARBA" id="ARBA00022741"/>
    </source>
</evidence>
<dbReference type="Proteomes" id="UP000249590">
    <property type="component" value="Unassembled WGS sequence"/>
</dbReference>
<evidence type="ECO:0000313" key="7">
    <source>
        <dbReference type="EMBL" id="RAI01720.1"/>
    </source>
</evidence>
<dbReference type="SMART" id="SM00382">
    <property type="entry name" value="AAA"/>
    <property type="match status" value="1"/>
</dbReference>
<dbReference type="PROSITE" id="PS00211">
    <property type="entry name" value="ABC_TRANSPORTER_1"/>
    <property type="match status" value="1"/>
</dbReference>
<dbReference type="PANTHER" id="PTHR43776">
    <property type="entry name" value="TRANSPORT ATP-BINDING PROTEIN"/>
    <property type="match status" value="1"/>
</dbReference>
<evidence type="ECO:0000256" key="1">
    <source>
        <dbReference type="ARBA" id="ARBA00005417"/>
    </source>
</evidence>
<dbReference type="InterPro" id="IPR003593">
    <property type="entry name" value="AAA+_ATPase"/>
</dbReference>
<dbReference type="GO" id="GO:0055085">
    <property type="term" value="P:transmembrane transport"/>
    <property type="evidence" value="ECO:0007669"/>
    <property type="project" value="UniProtKB-ARBA"/>
</dbReference>
<evidence type="ECO:0000256" key="4">
    <source>
        <dbReference type="ARBA" id="ARBA00022840"/>
    </source>
</evidence>
<accession>A0A8B2NYP3</accession>
<evidence type="ECO:0000256" key="5">
    <source>
        <dbReference type="SAM" id="MobiDB-lite"/>
    </source>
</evidence>
<comment type="similarity">
    <text evidence="1">Belongs to the ABC transporter superfamily.</text>
</comment>
<dbReference type="InterPro" id="IPR003439">
    <property type="entry name" value="ABC_transporter-like_ATP-bd"/>
</dbReference>
<protein>
    <submittedName>
        <fullName evidence="7">ABC transporter ATP-binding protein</fullName>
    </submittedName>
</protein>
<sequence length="313" mass="33673">MLLLHPLPEGGPCLRHAPGDGGDRPRLRRGLPLRETPAMTDAILRIRDVSRHYRTGQRLLGGVTVPAVDGVSLAMAPGETLGIVGESGSGKSTLGRIAAGIETPSAGSVLFDGRPYARPGSAAWRRERRHVQLVFQNPADALDPRVRVRDQVAGALSAHERLPRPELHARVDDILERVGLAGIAGRVPQQLSGGQLQRAVIARALVLQPRLLVCDEAVSALDVSVQAQIINLLMALREAFGLSLVFITHDLSVARHISDRIAVMRAGRIVETGDPDTLFDAPSEDYTRRLVAAIPSMDRAPTLRGERAARIAV</sequence>
<comment type="caution">
    <text evidence="7">The sequence shown here is derived from an EMBL/GenBank/DDBJ whole genome shotgun (WGS) entry which is preliminary data.</text>
</comment>
<evidence type="ECO:0000313" key="8">
    <source>
        <dbReference type="Proteomes" id="UP000249590"/>
    </source>
</evidence>
<keyword evidence="2" id="KW-0813">Transport</keyword>
<dbReference type="InterPro" id="IPR017871">
    <property type="entry name" value="ABC_transporter-like_CS"/>
</dbReference>
<dbReference type="SUPFAM" id="SSF52540">
    <property type="entry name" value="P-loop containing nucleoside triphosphate hydrolases"/>
    <property type="match status" value="1"/>
</dbReference>
<keyword evidence="3" id="KW-0547">Nucleotide-binding</keyword>
<evidence type="ECO:0000259" key="6">
    <source>
        <dbReference type="PROSITE" id="PS50893"/>
    </source>
</evidence>
<gene>
    <name evidence="7" type="ORF">DLJ53_09935</name>
</gene>
<dbReference type="Gene3D" id="3.40.50.300">
    <property type="entry name" value="P-loop containing nucleotide triphosphate hydrolases"/>
    <property type="match status" value="1"/>
</dbReference>